<name>A0A372J959_9ACTN</name>
<evidence type="ECO:0000313" key="2">
    <source>
        <dbReference type="Proteomes" id="UP000261811"/>
    </source>
</evidence>
<gene>
    <name evidence="1" type="ORF">DZF91_37770</name>
</gene>
<evidence type="ECO:0000313" key="1">
    <source>
        <dbReference type="EMBL" id="RFU36530.1"/>
    </source>
</evidence>
<keyword evidence="2" id="KW-1185">Reference proteome</keyword>
<dbReference type="AlphaFoldDB" id="A0A372J959"/>
<feature type="non-terminal residue" evidence="1">
    <location>
        <position position="1"/>
    </location>
</feature>
<proteinExistence type="predicted"/>
<organism evidence="1 2">
    <name type="scientific">Actinomadura logoneensis</name>
    <dbReference type="NCBI Taxonomy" id="2293572"/>
    <lineage>
        <taxon>Bacteria</taxon>
        <taxon>Bacillati</taxon>
        <taxon>Actinomycetota</taxon>
        <taxon>Actinomycetes</taxon>
        <taxon>Streptosporangiales</taxon>
        <taxon>Thermomonosporaceae</taxon>
        <taxon>Actinomadura</taxon>
    </lineage>
</organism>
<dbReference type="Proteomes" id="UP000261811">
    <property type="component" value="Unassembled WGS sequence"/>
</dbReference>
<comment type="caution">
    <text evidence="1">The sequence shown here is derived from an EMBL/GenBank/DDBJ whole genome shotgun (WGS) entry which is preliminary data.</text>
</comment>
<accession>A0A372J959</accession>
<dbReference type="RefSeq" id="WP_199487172.1">
    <property type="nucleotide sequence ID" value="NZ_QURH01001047.1"/>
</dbReference>
<protein>
    <submittedName>
        <fullName evidence="1">Uncharacterized protein</fullName>
    </submittedName>
</protein>
<reference evidence="1 2" key="1">
    <citation type="submission" date="2018-08" db="EMBL/GenBank/DDBJ databases">
        <title>Actinomadura jelena sp. nov., a novel Actinomycete isolated from soil in Chad.</title>
        <authorList>
            <person name="Shi L."/>
        </authorList>
    </citation>
    <scope>NUCLEOTIDE SEQUENCE [LARGE SCALE GENOMIC DNA]</scope>
    <source>
        <strain evidence="1 2">NEAU-G17</strain>
    </source>
</reference>
<dbReference type="EMBL" id="QURH01001047">
    <property type="protein sequence ID" value="RFU36530.1"/>
    <property type="molecule type" value="Genomic_DNA"/>
</dbReference>
<sequence>GAGAAGTAAGTSATGAASQGLLASTTAKVALGVAATVLVAGGATGVRHFTASPAKPRPRPTPSAAPTVQLVAARQCKVTGPLGDDQTPRGAPAKVRTAVRLPAGAAVYRFDKGVYVVGPAGRTCSGSSGNSSAGTTIGRGAAAGSVFTYAPFSIGSFNISTCQYFPDSPEAAKIRREAQCTSDLRVRRPLDLGRPSPKMMVGLNPPTTEAKPASPYVAVVLGVLNGGSLTCRLLAAQADVCTAALTFGVERATAGKPLTPAAVAAVQRQIADAVAASKR</sequence>